<dbReference type="GO" id="GO:0034605">
    <property type="term" value="P:cellular response to heat"/>
    <property type="evidence" value="ECO:0007669"/>
    <property type="project" value="TreeGrafter"/>
</dbReference>
<dbReference type="SMART" id="SM01086">
    <property type="entry name" value="ClpB_D2-small"/>
    <property type="match status" value="1"/>
</dbReference>
<accession>X0ZV97</accession>
<dbReference type="GO" id="GO:0005737">
    <property type="term" value="C:cytoplasm"/>
    <property type="evidence" value="ECO:0007669"/>
    <property type="project" value="TreeGrafter"/>
</dbReference>
<evidence type="ECO:0000256" key="2">
    <source>
        <dbReference type="ARBA" id="ARBA00022840"/>
    </source>
</evidence>
<evidence type="ECO:0000256" key="1">
    <source>
        <dbReference type="ARBA" id="ARBA00022741"/>
    </source>
</evidence>
<dbReference type="GO" id="GO:0016887">
    <property type="term" value="F:ATP hydrolysis activity"/>
    <property type="evidence" value="ECO:0007669"/>
    <property type="project" value="TreeGrafter"/>
</dbReference>
<keyword evidence="1" id="KW-0547">Nucleotide-binding</keyword>
<dbReference type="EMBL" id="BART01000028">
    <property type="protein sequence ID" value="GAG61867.1"/>
    <property type="molecule type" value="Genomic_DNA"/>
</dbReference>
<dbReference type="InterPro" id="IPR019489">
    <property type="entry name" value="Clp_ATPase_C"/>
</dbReference>
<evidence type="ECO:0000259" key="3">
    <source>
        <dbReference type="SMART" id="SM01086"/>
    </source>
</evidence>
<sequence length="75" mass="8722">MQGKKIGLKVTTRAREFLAEKGYDTHYGARPLKRTIQRYIQDPLALQILEGVFQEGDKLETDLDDKNEKIIFKKL</sequence>
<dbReference type="PANTHER" id="PTHR11638">
    <property type="entry name" value="ATP-DEPENDENT CLP PROTEASE"/>
    <property type="match status" value="1"/>
</dbReference>
<feature type="domain" description="Clp ATPase C-terminal" evidence="3">
    <location>
        <begin position="2"/>
        <end position="72"/>
    </location>
</feature>
<dbReference type="GO" id="GO:0005524">
    <property type="term" value="F:ATP binding"/>
    <property type="evidence" value="ECO:0007669"/>
    <property type="project" value="UniProtKB-KW"/>
</dbReference>
<dbReference type="Gene3D" id="1.10.8.60">
    <property type="match status" value="1"/>
</dbReference>
<dbReference type="InterPro" id="IPR050130">
    <property type="entry name" value="ClpA_ClpB"/>
</dbReference>
<evidence type="ECO:0000313" key="4">
    <source>
        <dbReference type="EMBL" id="GAG61867.1"/>
    </source>
</evidence>
<reference evidence="4" key="1">
    <citation type="journal article" date="2014" name="Front. Microbiol.">
        <title>High frequency of phylogenetically diverse reductive dehalogenase-homologous genes in deep subseafloor sedimentary metagenomes.</title>
        <authorList>
            <person name="Kawai M."/>
            <person name="Futagami T."/>
            <person name="Toyoda A."/>
            <person name="Takaki Y."/>
            <person name="Nishi S."/>
            <person name="Hori S."/>
            <person name="Arai W."/>
            <person name="Tsubouchi T."/>
            <person name="Morono Y."/>
            <person name="Uchiyama I."/>
            <person name="Ito T."/>
            <person name="Fujiyama A."/>
            <person name="Inagaki F."/>
            <person name="Takami H."/>
        </authorList>
    </citation>
    <scope>NUCLEOTIDE SEQUENCE</scope>
    <source>
        <strain evidence="4">Expedition CK06-06</strain>
    </source>
</reference>
<comment type="caution">
    <text evidence="4">The sequence shown here is derived from an EMBL/GenBank/DDBJ whole genome shotgun (WGS) entry which is preliminary data.</text>
</comment>
<keyword evidence="2" id="KW-0067">ATP-binding</keyword>
<gene>
    <name evidence="4" type="ORF">S01H4_00252</name>
</gene>
<protein>
    <recommendedName>
        <fullName evidence="3">Clp ATPase C-terminal domain-containing protein</fullName>
    </recommendedName>
</protein>
<dbReference type="AlphaFoldDB" id="X0ZV97"/>
<dbReference type="SUPFAM" id="SSF52540">
    <property type="entry name" value="P-loop containing nucleoside triphosphate hydrolases"/>
    <property type="match status" value="1"/>
</dbReference>
<organism evidence="4">
    <name type="scientific">marine sediment metagenome</name>
    <dbReference type="NCBI Taxonomy" id="412755"/>
    <lineage>
        <taxon>unclassified sequences</taxon>
        <taxon>metagenomes</taxon>
        <taxon>ecological metagenomes</taxon>
    </lineage>
</organism>
<proteinExistence type="predicted"/>
<dbReference type="InterPro" id="IPR027417">
    <property type="entry name" value="P-loop_NTPase"/>
</dbReference>
<dbReference type="Pfam" id="PF10431">
    <property type="entry name" value="ClpB_D2-small"/>
    <property type="match status" value="1"/>
</dbReference>
<dbReference type="PANTHER" id="PTHR11638:SF18">
    <property type="entry name" value="HEAT SHOCK PROTEIN 104"/>
    <property type="match status" value="1"/>
</dbReference>
<name>X0ZV97_9ZZZZ</name>